<dbReference type="GO" id="GO:0030001">
    <property type="term" value="P:metal ion transport"/>
    <property type="evidence" value="ECO:0007669"/>
    <property type="project" value="InterPro"/>
</dbReference>
<reference evidence="5 6" key="1">
    <citation type="submission" date="2016-11" db="EMBL/GenBank/DDBJ databases">
        <authorList>
            <person name="Jaros S."/>
            <person name="Januszkiewicz K."/>
            <person name="Wedrychowicz H."/>
        </authorList>
    </citation>
    <scope>NUCLEOTIDE SEQUENCE [LARGE SCALE GENOMIC DNA]</scope>
    <source>
        <strain evidence="5 6">DSM 21864</strain>
    </source>
</reference>
<dbReference type="Gene3D" id="3.40.50.1980">
    <property type="entry name" value="Nitrogenase molybdenum iron protein domain"/>
    <property type="match status" value="1"/>
</dbReference>
<dbReference type="PROSITE" id="PS51257">
    <property type="entry name" value="PROKAR_LIPOPROTEIN"/>
    <property type="match status" value="1"/>
</dbReference>
<dbReference type="PANTHER" id="PTHR42953">
    <property type="entry name" value="HIGH-AFFINITY ZINC UPTAKE SYSTEM PROTEIN ZNUA-RELATED"/>
    <property type="match status" value="1"/>
</dbReference>
<evidence type="ECO:0000256" key="4">
    <source>
        <dbReference type="ARBA" id="ARBA00022729"/>
    </source>
</evidence>
<protein>
    <submittedName>
        <fullName evidence="5">ABC-type Zn uptake system ZnuABC, Zn-binding component ZnuA</fullName>
    </submittedName>
</protein>
<dbReference type="PRINTS" id="PR00691">
    <property type="entry name" value="ADHESINB"/>
</dbReference>
<dbReference type="EMBL" id="FQZO01000001">
    <property type="protein sequence ID" value="SHI46210.1"/>
    <property type="molecule type" value="Genomic_DNA"/>
</dbReference>
<accession>A0A1M6BBU0</accession>
<dbReference type="RefSeq" id="WP_073003814.1">
    <property type="nucleotide sequence ID" value="NZ_FQZO01000001.1"/>
</dbReference>
<evidence type="ECO:0000256" key="3">
    <source>
        <dbReference type="ARBA" id="ARBA00022723"/>
    </source>
</evidence>
<evidence type="ECO:0000313" key="5">
    <source>
        <dbReference type="EMBL" id="SHI46210.1"/>
    </source>
</evidence>
<sequence>MKKQNAVIILIVTIILTAIGCNTPKINEPNTPISEERDTVLNITTTNKSLYYMVKDIIGDKHNVDYMFKDEKSLWSFVYSDDSLNNIAKKDLFIYMGSNYEPWVPAFNDNIKKSKVGMINASRGVKILNLTKSKTYGNKEIKENPYYFMSIDNYKIALLNIKNAVQDKDPKNRQFYEQNFNNKIKMVDEKADKLKSLADELKEFYVALPNDNSDYLIEYLGLKSIKLNDVLKNEEEVKKFDDKVKDKKGKILFFYTEDAEKELYEPLILKYSMKPLKAPGINGDMEYSYLLDELIKNLQNIINNK</sequence>
<dbReference type="GO" id="GO:0007155">
    <property type="term" value="P:cell adhesion"/>
    <property type="evidence" value="ECO:0007669"/>
    <property type="project" value="InterPro"/>
</dbReference>
<dbReference type="SUPFAM" id="SSF53807">
    <property type="entry name" value="Helical backbone' metal receptor"/>
    <property type="match status" value="1"/>
</dbReference>
<dbReference type="PANTHER" id="PTHR42953:SF1">
    <property type="entry name" value="METAL-BINDING PROTEIN HI_0362-RELATED"/>
    <property type="match status" value="1"/>
</dbReference>
<comment type="subcellular location">
    <subcellularLocation>
        <location evidence="1">Cell envelope</location>
    </subcellularLocation>
</comment>
<dbReference type="GO" id="GO:0030313">
    <property type="term" value="C:cell envelope"/>
    <property type="evidence" value="ECO:0007669"/>
    <property type="project" value="UniProtKB-SubCell"/>
</dbReference>
<dbReference type="GO" id="GO:0046872">
    <property type="term" value="F:metal ion binding"/>
    <property type="evidence" value="ECO:0007669"/>
    <property type="project" value="UniProtKB-KW"/>
</dbReference>
<dbReference type="Pfam" id="PF01297">
    <property type="entry name" value="ZnuA"/>
    <property type="match status" value="1"/>
</dbReference>
<keyword evidence="6" id="KW-1185">Reference proteome</keyword>
<evidence type="ECO:0000256" key="2">
    <source>
        <dbReference type="ARBA" id="ARBA00022448"/>
    </source>
</evidence>
<dbReference type="AlphaFoldDB" id="A0A1M6BBU0"/>
<dbReference type="InterPro" id="IPR050492">
    <property type="entry name" value="Bact_metal-bind_prot9"/>
</dbReference>
<organism evidence="5 6">
    <name type="scientific">Clostridium amylolyticum</name>
    <dbReference type="NCBI Taxonomy" id="1121298"/>
    <lineage>
        <taxon>Bacteria</taxon>
        <taxon>Bacillati</taxon>
        <taxon>Bacillota</taxon>
        <taxon>Clostridia</taxon>
        <taxon>Eubacteriales</taxon>
        <taxon>Clostridiaceae</taxon>
        <taxon>Clostridium</taxon>
    </lineage>
</organism>
<dbReference type="InterPro" id="IPR006129">
    <property type="entry name" value="AdhesinB"/>
</dbReference>
<keyword evidence="4" id="KW-0732">Signal</keyword>
<proteinExistence type="predicted"/>
<evidence type="ECO:0000313" key="6">
    <source>
        <dbReference type="Proteomes" id="UP000184080"/>
    </source>
</evidence>
<name>A0A1M6BBU0_9CLOT</name>
<dbReference type="Proteomes" id="UP000184080">
    <property type="component" value="Unassembled WGS sequence"/>
</dbReference>
<keyword evidence="3" id="KW-0479">Metal-binding</keyword>
<dbReference type="STRING" id="1121298.SAMN05444401_0706"/>
<evidence type="ECO:0000256" key="1">
    <source>
        <dbReference type="ARBA" id="ARBA00004196"/>
    </source>
</evidence>
<dbReference type="InterPro" id="IPR006127">
    <property type="entry name" value="ZnuA-like"/>
</dbReference>
<gene>
    <name evidence="5" type="ORF">SAMN05444401_0706</name>
</gene>
<keyword evidence="2" id="KW-0813">Transport</keyword>
<dbReference type="OrthoDB" id="1929331at2"/>